<evidence type="ECO:0000313" key="3">
    <source>
        <dbReference type="EMBL" id="OGN25872.1"/>
    </source>
</evidence>
<keyword evidence="2" id="KW-0472">Membrane</keyword>
<keyword evidence="2" id="KW-1133">Transmembrane helix</keyword>
<dbReference type="EMBL" id="MGKL01000012">
    <property type="protein sequence ID" value="OGN25872.1"/>
    <property type="molecule type" value="Genomic_DNA"/>
</dbReference>
<reference evidence="3 4" key="1">
    <citation type="journal article" date="2016" name="Nat. Commun.">
        <title>Thousands of microbial genomes shed light on interconnected biogeochemical processes in an aquifer system.</title>
        <authorList>
            <person name="Anantharaman K."/>
            <person name="Brown C.T."/>
            <person name="Hug L.A."/>
            <person name="Sharon I."/>
            <person name="Castelle C.J."/>
            <person name="Probst A.J."/>
            <person name="Thomas B.C."/>
            <person name="Singh A."/>
            <person name="Wilkins M.J."/>
            <person name="Karaoz U."/>
            <person name="Brodie E.L."/>
            <person name="Williams K.H."/>
            <person name="Hubbard S.S."/>
            <person name="Banfield J.F."/>
        </authorList>
    </citation>
    <scope>NUCLEOTIDE SEQUENCE [LARGE SCALE GENOMIC DNA]</scope>
</reference>
<comment type="caution">
    <text evidence="3">The sequence shown here is derived from an EMBL/GenBank/DDBJ whole genome shotgun (WGS) entry which is preliminary data.</text>
</comment>
<accession>A0A1F8GKE6</accession>
<feature type="transmembrane region" description="Helical" evidence="2">
    <location>
        <begin position="25"/>
        <end position="47"/>
    </location>
</feature>
<dbReference type="AlphaFoldDB" id="A0A1F8GKE6"/>
<name>A0A1F8GKE6_9BACT</name>
<feature type="region of interest" description="Disordered" evidence="1">
    <location>
        <begin position="161"/>
        <end position="209"/>
    </location>
</feature>
<protein>
    <submittedName>
        <fullName evidence="3">Uncharacterized protein</fullName>
    </submittedName>
</protein>
<evidence type="ECO:0000256" key="1">
    <source>
        <dbReference type="SAM" id="MobiDB-lite"/>
    </source>
</evidence>
<evidence type="ECO:0000313" key="4">
    <source>
        <dbReference type="Proteomes" id="UP000178256"/>
    </source>
</evidence>
<sequence length="209" mass="23191">MVQYTSQVLPTTAERPKEAGMSKKVYFLLALLICVCGPMVTIVPDIIGARGEAPITPGTTVTDPGADSWRTSEILPMNLHEIQAESVVKALGVCFRVTGAKMIALEQVDEEVLVRYSNSEKEKTRLDCPTGVVFWISASSFRKADSEYQEVLRQDQALEEARRAKEQKELRKTEAVRRHVTPAPPVVVPDPPKADRPRRGPSAPRPSRR</sequence>
<dbReference type="Proteomes" id="UP000178256">
    <property type="component" value="Unassembled WGS sequence"/>
</dbReference>
<feature type="compositionally biased region" description="Pro residues" evidence="1">
    <location>
        <begin position="182"/>
        <end position="191"/>
    </location>
</feature>
<evidence type="ECO:0000256" key="2">
    <source>
        <dbReference type="SAM" id="Phobius"/>
    </source>
</evidence>
<keyword evidence="2" id="KW-0812">Transmembrane</keyword>
<dbReference type="STRING" id="1802697.A2925_02420"/>
<feature type="compositionally biased region" description="Basic and acidic residues" evidence="1">
    <location>
        <begin position="161"/>
        <end position="177"/>
    </location>
</feature>
<organism evidence="3 4">
    <name type="scientific">Candidatus Yanofskybacteria bacterium RIFCSPLOWO2_01_FULL_44_22</name>
    <dbReference type="NCBI Taxonomy" id="1802697"/>
    <lineage>
        <taxon>Bacteria</taxon>
        <taxon>Candidatus Yanofskyibacteriota</taxon>
    </lineage>
</organism>
<proteinExistence type="predicted"/>
<gene>
    <name evidence="3" type="ORF">A2925_02420</name>
</gene>